<proteinExistence type="predicted"/>
<gene>
    <name evidence="1" type="ORF">NC998_01870</name>
</gene>
<comment type="caution">
    <text evidence="1">The sequence shown here is derived from an EMBL/GenBank/DDBJ whole genome shotgun (WGS) entry which is preliminary data.</text>
</comment>
<dbReference type="EMBL" id="JAMPKM010000001">
    <property type="protein sequence ID" value="MEP0815836.1"/>
    <property type="molecule type" value="Genomic_DNA"/>
</dbReference>
<sequence>MPHCNPILAVSEQKKCGLILCKAYHADFAGPGAAVGSPVEQGYNVVIAIGSPELVPVETFEERQKAYGRRIQWMRWLERITNYSDPALRVEKLLAGFEAFFSRQVVLELPDEVLALLVGVLPQTVNAVRSQQYGFWYTHQKKQASSWQQLSQPVLVPRSQREPAGSTTDYCFFDATSSYLSVYNFNQSIHQLPCSA</sequence>
<evidence type="ECO:0000313" key="1">
    <source>
        <dbReference type="EMBL" id="MEP0815836.1"/>
    </source>
</evidence>
<name>A0ABV0J246_9CYAN</name>
<protein>
    <submittedName>
        <fullName evidence="1">Uncharacterized protein</fullName>
    </submittedName>
</protein>
<evidence type="ECO:0000313" key="2">
    <source>
        <dbReference type="Proteomes" id="UP001464891"/>
    </source>
</evidence>
<dbReference type="RefSeq" id="WP_190431369.1">
    <property type="nucleotide sequence ID" value="NZ_JAMPKM010000001.1"/>
</dbReference>
<reference evidence="1 2" key="1">
    <citation type="submission" date="2022-04" db="EMBL/GenBank/DDBJ databases">
        <title>Positive selection, recombination, and allopatry shape intraspecific diversity of widespread and dominant cyanobacteria.</title>
        <authorList>
            <person name="Wei J."/>
            <person name="Shu W."/>
            <person name="Hu C."/>
        </authorList>
    </citation>
    <scope>NUCLEOTIDE SEQUENCE [LARGE SCALE GENOMIC DNA]</scope>
    <source>
        <strain evidence="1 2">GB2-A4</strain>
    </source>
</reference>
<keyword evidence="2" id="KW-1185">Reference proteome</keyword>
<dbReference type="Proteomes" id="UP001464891">
    <property type="component" value="Unassembled WGS sequence"/>
</dbReference>
<accession>A0ABV0J246</accession>
<organism evidence="1 2">
    <name type="scientific">Trichocoleus desertorum GB2-A4</name>
    <dbReference type="NCBI Taxonomy" id="2933944"/>
    <lineage>
        <taxon>Bacteria</taxon>
        <taxon>Bacillati</taxon>
        <taxon>Cyanobacteriota</taxon>
        <taxon>Cyanophyceae</taxon>
        <taxon>Leptolyngbyales</taxon>
        <taxon>Trichocoleusaceae</taxon>
        <taxon>Trichocoleus</taxon>
    </lineage>
</organism>